<sequence>MSEHHQFLFPQYPHLPPPDWKQLEARLLETGMVLPPFGRNVPMPALVDLSLTLAQTLDCTYRYEDSMRSPAEVLALYEGCPALPAGLKAAPDFSIAQTLELLTGHGIELDCTLQNDEGSSWRSPHYLIGPAARAFMSPHIAQTYDTDPQQFGLMLLAYDGPNPAVHVGENLEVPSLPETGEPLPDLPPYGDHVDFIGAAFEDPDVQWHCPATGKAYHIFDLDWHFSLGLGFRSIRTAWLDEESARKMADAVGKMIDAPMACSHRHL</sequence>
<dbReference type="AlphaFoldDB" id="A0AA42WAF3"/>
<dbReference type="EMBL" id="JAOCKG010000003">
    <property type="protein sequence ID" value="MDH2050407.1"/>
    <property type="molecule type" value="Genomic_DNA"/>
</dbReference>
<dbReference type="Proteomes" id="UP001161276">
    <property type="component" value="Unassembled WGS sequence"/>
</dbReference>
<gene>
    <name evidence="1" type="ORF">N5K24_08355</name>
</gene>
<dbReference type="RefSeq" id="WP_280026389.1">
    <property type="nucleotide sequence ID" value="NZ_JAOCKG010000003.1"/>
</dbReference>
<organism evidence="1 2">
    <name type="scientific">Achromobacter marplatensis</name>
    <dbReference type="NCBI Taxonomy" id="470868"/>
    <lineage>
        <taxon>Bacteria</taxon>
        <taxon>Pseudomonadati</taxon>
        <taxon>Pseudomonadota</taxon>
        <taxon>Betaproteobacteria</taxon>
        <taxon>Burkholderiales</taxon>
        <taxon>Alcaligenaceae</taxon>
        <taxon>Achromobacter</taxon>
    </lineage>
</organism>
<protein>
    <submittedName>
        <fullName evidence="1">Uncharacterized protein</fullName>
    </submittedName>
</protein>
<comment type="caution">
    <text evidence="1">The sequence shown here is derived from an EMBL/GenBank/DDBJ whole genome shotgun (WGS) entry which is preliminary data.</text>
</comment>
<evidence type="ECO:0000313" key="1">
    <source>
        <dbReference type="EMBL" id="MDH2050407.1"/>
    </source>
</evidence>
<accession>A0AA42WAF3</accession>
<reference evidence="1" key="1">
    <citation type="submission" date="2022-09" db="EMBL/GenBank/DDBJ databases">
        <title>Intensive care unit water sources are persistently colonized with multi-drug resistant bacteria and are the site of extensive horizontal gene transfer of antibiotic resistance genes.</title>
        <authorList>
            <person name="Diorio-Toth L."/>
        </authorList>
    </citation>
    <scope>NUCLEOTIDE SEQUENCE</scope>
    <source>
        <strain evidence="1">GD03676</strain>
    </source>
</reference>
<name>A0AA42WAF3_9BURK</name>
<evidence type="ECO:0000313" key="2">
    <source>
        <dbReference type="Proteomes" id="UP001161276"/>
    </source>
</evidence>
<proteinExistence type="predicted"/>